<dbReference type="PROSITE" id="PS50088">
    <property type="entry name" value="ANK_REPEAT"/>
    <property type="match status" value="1"/>
</dbReference>
<dbReference type="Proteomes" id="UP000186955">
    <property type="component" value="Unassembled WGS sequence"/>
</dbReference>
<dbReference type="GO" id="GO:0003824">
    <property type="term" value="F:catalytic activity"/>
    <property type="evidence" value="ECO:0007669"/>
    <property type="project" value="InterPro"/>
</dbReference>
<dbReference type="Pfam" id="PF00023">
    <property type="entry name" value="Ank"/>
    <property type="match status" value="1"/>
</dbReference>
<dbReference type="SUPFAM" id="SSF53167">
    <property type="entry name" value="Purine and uridine phosphorylases"/>
    <property type="match status" value="1"/>
</dbReference>
<dbReference type="PANTHER" id="PTHR46082:SF11">
    <property type="entry name" value="AAA+ ATPASE DOMAIN-CONTAINING PROTEIN-RELATED"/>
    <property type="match status" value="1"/>
</dbReference>
<feature type="repeat" description="ANK" evidence="1">
    <location>
        <begin position="402"/>
        <end position="436"/>
    </location>
</feature>
<dbReference type="Gene3D" id="1.25.40.20">
    <property type="entry name" value="Ankyrin repeat-containing domain"/>
    <property type="match status" value="1"/>
</dbReference>
<dbReference type="InterPro" id="IPR002110">
    <property type="entry name" value="Ankyrin_rpt"/>
</dbReference>
<evidence type="ECO:0000313" key="3">
    <source>
        <dbReference type="EMBL" id="OKP12293.1"/>
    </source>
</evidence>
<dbReference type="EMBL" id="MNBE01000228">
    <property type="protein sequence ID" value="OKP12293.1"/>
    <property type="molecule type" value="Genomic_DNA"/>
</dbReference>
<keyword evidence="4" id="KW-1185">Reference proteome</keyword>
<reference evidence="3 4" key="1">
    <citation type="submission" date="2016-10" db="EMBL/GenBank/DDBJ databases">
        <title>Genome sequence of the ascomycete fungus Penicillium subrubescens.</title>
        <authorList>
            <person name="De Vries R.P."/>
            <person name="Peng M."/>
            <person name="Dilokpimol A."/>
            <person name="Hilden K."/>
            <person name="Makela M.R."/>
            <person name="Grigoriev I."/>
            <person name="Riley R."/>
            <person name="Granchi Z."/>
        </authorList>
    </citation>
    <scope>NUCLEOTIDE SEQUENCE [LARGE SCALE GENOMIC DNA]</scope>
    <source>
        <strain evidence="3 4">CBS 132785</strain>
    </source>
</reference>
<dbReference type="STRING" id="1316194.A0A1Q5UIK8"/>
<feature type="domain" description="Nucleoside phosphorylase" evidence="2">
    <location>
        <begin position="15"/>
        <end position="302"/>
    </location>
</feature>
<dbReference type="InterPro" id="IPR036770">
    <property type="entry name" value="Ankyrin_rpt-contain_sf"/>
</dbReference>
<dbReference type="SUPFAM" id="SSF48403">
    <property type="entry name" value="Ankyrin repeat"/>
    <property type="match status" value="1"/>
</dbReference>
<proteinExistence type="predicted"/>
<dbReference type="PROSITE" id="PS50297">
    <property type="entry name" value="ANK_REP_REGION"/>
    <property type="match status" value="1"/>
</dbReference>
<dbReference type="Pfam" id="PF01048">
    <property type="entry name" value="PNP_UDP_1"/>
    <property type="match status" value="1"/>
</dbReference>
<dbReference type="InterPro" id="IPR035994">
    <property type="entry name" value="Nucleoside_phosphorylase_sf"/>
</dbReference>
<protein>
    <recommendedName>
        <fullName evidence="2">Nucleoside phosphorylase domain-containing protein</fullName>
    </recommendedName>
</protein>
<comment type="caution">
    <text evidence="3">The sequence shown here is derived from an EMBL/GenBank/DDBJ whole genome shotgun (WGS) entry which is preliminary data.</text>
</comment>
<sequence>MTLTRNDYTIGWINALPLEMACAKAMLDKTHPKLPQLPQDHNTYVLGEIFHHNVVIACLPSGISGTTSAATVATQMLSTFSRIRFGLMVGIGGGVPSPENDVRLGDVVVSNPQGKFGGVVQYDYGKAVRDGMFLRMGVLNKPPNVVLTAVSELQSNHLMGISRIPEFLGGMLQRYPGMTQFAYPASKEDLLFESLYDHHVDAGAGARSCRGCDRSRVVARPQRDSTDPVVHYGLIASGNQVVKSAAVRDRLSGQLGQDVLSFEMEAAGLMDGFPCLVVRGISDYADSHKNNDWQAYAAAVATAYAKEFLSCVSVAQTENIPDVLDINSLDPSIDSERDKIYHFFRKSLPQGIPERDESLEEPLKVTMLKELMTWKYHAQGPWHLWLERFVVDGYNLNVRDGWGRTPLHYVVEAKDNRLVKVRKLLEKGADMTMMDYEGNTPVDLAQHLGDIAVQSFLLRAWLAGRGHPAGPVSADGV</sequence>
<gene>
    <name evidence="3" type="ORF">PENSUB_2029</name>
</gene>
<dbReference type="InterPro" id="IPR000845">
    <property type="entry name" value="Nucleoside_phosphorylase_d"/>
</dbReference>
<dbReference type="PANTHER" id="PTHR46082">
    <property type="entry name" value="ATP/GTP-BINDING PROTEIN-RELATED"/>
    <property type="match status" value="1"/>
</dbReference>
<evidence type="ECO:0000256" key="1">
    <source>
        <dbReference type="PROSITE-ProRule" id="PRU00023"/>
    </source>
</evidence>
<dbReference type="Gene3D" id="3.40.50.1580">
    <property type="entry name" value="Nucleoside phosphorylase domain"/>
    <property type="match status" value="1"/>
</dbReference>
<dbReference type="OrthoDB" id="1577640at2759"/>
<name>A0A1Q5UIK8_9EURO</name>
<organism evidence="3 4">
    <name type="scientific">Penicillium subrubescens</name>
    <dbReference type="NCBI Taxonomy" id="1316194"/>
    <lineage>
        <taxon>Eukaryota</taxon>
        <taxon>Fungi</taxon>
        <taxon>Dikarya</taxon>
        <taxon>Ascomycota</taxon>
        <taxon>Pezizomycotina</taxon>
        <taxon>Eurotiomycetes</taxon>
        <taxon>Eurotiomycetidae</taxon>
        <taxon>Eurotiales</taxon>
        <taxon>Aspergillaceae</taxon>
        <taxon>Penicillium</taxon>
    </lineage>
</organism>
<accession>A0A1Q5UIK8</accession>
<dbReference type="GO" id="GO:0009116">
    <property type="term" value="P:nucleoside metabolic process"/>
    <property type="evidence" value="ECO:0007669"/>
    <property type="project" value="InterPro"/>
</dbReference>
<evidence type="ECO:0000313" key="4">
    <source>
        <dbReference type="Proteomes" id="UP000186955"/>
    </source>
</evidence>
<keyword evidence="1" id="KW-0040">ANK repeat</keyword>
<evidence type="ECO:0000259" key="2">
    <source>
        <dbReference type="Pfam" id="PF01048"/>
    </source>
</evidence>
<dbReference type="AlphaFoldDB" id="A0A1Q5UIK8"/>
<dbReference type="InterPro" id="IPR053137">
    <property type="entry name" value="NLR-like"/>
</dbReference>